<dbReference type="RefSeq" id="WP_079413555.1">
    <property type="nucleotide sequence ID" value="NZ_MZGW01000012.1"/>
</dbReference>
<accession>A0A1V4I4E6</accession>
<keyword evidence="2" id="KW-1185">Reference proteome</keyword>
<protein>
    <submittedName>
        <fullName evidence="1">Uncharacterized protein</fullName>
    </submittedName>
</protein>
<name>A0A1V4I4E6_9FIRM</name>
<dbReference type="OrthoDB" id="2083995at2"/>
<comment type="caution">
    <text evidence="1">The sequence shown here is derived from an EMBL/GenBank/DDBJ whole genome shotgun (WGS) entry which is preliminary data.</text>
</comment>
<evidence type="ECO:0000313" key="1">
    <source>
        <dbReference type="EMBL" id="OPJ54740.1"/>
    </source>
</evidence>
<proteinExistence type="predicted"/>
<organism evidence="1 2">
    <name type="scientific">Alkalithermobacter paradoxus</name>
    <dbReference type="NCBI Taxonomy" id="29349"/>
    <lineage>
        <taxon>Bacteria</taxon>
        <taxon>Bacillati</taxon>
        <taxon>Bacillota</taxon>
        <taxon>Clostridia</taxon>
        <taxon>Peptostreptococcales</taxon>
        <taxon>Tepidibacteraceae</taxon>
        <taxon>Alkalithermobacter</taxon>
    </lineage>
</organism>
<dbReference type="EMBL" id="MZGW01000012">
    <property type="protein sequence ID" value="OPJ54740.1"/>
    <property type="molecule type" value="Genomic_DNA"/>
</dbReference>
<dbReference type="STRING" id="29349.CLOTH_19610"/>
<sequence>MKKFMYLNNSNEVVNAIYELGSFVWVSVNDTYISELDLENTCGWGEVMVTFDEYIYNKGYYKAIKSDLAVTLLMNNGDIVEFSKSNNEYLTKEEALEKVKEFSKQGKMAMVNIFYNEYDGREESRSYIDMDMDQVEKVLTDYYEYGWKASKKCIAVRENSLCLYNYSLDDKNRYCHTVIGIENELKEEKQNKIKIIQTNKFRKYMEVHKKQFILPYKNLIKYMQLKGEFKQVKDKFVEMVIDFPFDIGYTQLCEITSGHKIVYAKRKNRDIYSKFTLNGRSRLINKCVVVLKQSFENPDEYYLITMFPGEHIVKEPQERNIKDKEEMKKVLEFWNNHALTFNPKEINLESIIYDCPFEHKSEY</sequence>
<evidence type="ECO:0000313" key="2">
    <source>
        <dbReference type="Proteomes" id="UP000190140"/>
    </source>
</evidence>
<dbReference type="Proteomes" id="UP000190140">
    <property type="component" value="Unassembled WGS sequence"/>
</dbReference>
<dbReference type="AlphaFoldDB" id="A0A1V4I4E6"/>
<reference evidence="1 2" key="1">
    <citation type="submission" date="2017-03" db="EMBL/GenBank/DDBJ databases">
        <title>Genome sequence of Clostridium thermoalcaliphilum DSM 7309.</title>
        <authorList>
            <person name="Poehlein A."/>
            <person name="Daniel R."/>
        </authorList>
    </citation>
    <scope>NUCLEOTIDE SEQUENCE [LARGE SCALE GENOMIC DNA]</scope>
    <source>
        <strain evidence="1 2">DSM 7309</strain>
    </source>
</reference>
<gene>
    <name evidence="1" type="ORF">CLOTH_19610</name>
</gene>